<accession>A0AAE0TZV9</accession>
<reference evidence="1" key="2">
    <citation type="submission" date="2023-06" db="EMBL/GenBank/DDBJ databases">
        <authorList>
            <consortium name="Lawrence Berkeley National Laboratory"/>
            <person name="Haridas S."/>
            <person name="Hensen N."/>
            <person name="Bonometti L."/>
            <person name="Westerberg I."/>
            <person name="Brannstrom I.O."/>
            <person name="Guillou S."/>
            <person name="Cros-Aarteil S."/>
            <person name="Calhoun S."/>
            <person name="Kuo A."/>
            <person name="Mondo S."/>
            <person name="Pangilinan J."/>
            <person name="Riley R."/>
            <person name="LaButti K."/>
            <person name="Andreopoulos B."/>
            <person name="Lipzen A."/>
            <person name="Chen C."/>
            <person name="Yanf M."/>
            <person name="Daum C."/>
            <person name="Ng V."/>
            <person name="Clum A."/>
            <person name="Steindorff A."/>
            <person name="Ohm R."/>
            <person name="Martin F."/>
            <person name="Silar P."/>
            <person name="Natvig D."/>
            <person name="Lalanne C."/>
            <person name="Gautier V."/>
            <person name="Ament-velasquez S.L."/>
            <person name="Kruys A."/>
            <person name="Hutchinson M.I."/>
            <person name="Powell A.J."/>
            <person name="Barry K."/>
            <person name="Miller A.N."/>
            <person name="Grigoriev I.V."/>
            <person name="Debuchy R."/>
            <person name="Gladieux P."/>
            <person name="Thoren M.H."/>
            <person name="Johannesson H."/>
        </authorList>
    </citation>
    <scope>NUCLEOTIDE SEQUENCE</scope>
    <source>
        <strain evidence="1">CBS 232.78</strain>
    </source>
</reference>
<proteinExistence type="predicted"/>
<dbReference type="Proteomes" id="UP001285441">
    <property type="component" value="Unassembled WGS sequence"/>
</dbReference>
<sequence length="211" mass="24273">MSSQFDFDFASWYIPTLEVDSSINENVPEPATEKCRAEWTVARAKARMIIDRSLSDPKVQGRLAYNGWNIRERNPKVLHDIVLETFYHLPPCQIEDMFTQAARESNNPERYMTEIIDILAFLRAKPIPNFLPAFFTAVFHNDPIFVGHVLSALKQRSRSGYIKLRNAVYNGSLDFNELRSLIEQEIEEGMEAGQRFDAEHETADAPESRFG</sequence>
<name>A0AAE0TZV9_9PEZI</name>
<dbReference type="AlphaFoldDB" id="A0AAE0TZV9"/>
<protein>
    <submittedName>
        <fullName evidence="1">Uncharacterized protein</fullName>
    </submittedName>
</protein>
<reference evidence="1" key="1">
    <citation type="journal article" date="2023" name="Mol. Phylogenet. Evol.">
        <title>Genome-scale phylogeny and comparative genomics of the fungal order Sordariales.</title>
        <authorList>
            <person name="Hensen N."/>
            <person name="Bonometti L."/>
            <person name="Westerberg I."/>
            <person name="Brannstrom I.O."/>
            <person name="Guillou S."/>
            <person name="Cros-Aarteil S."/>
            <person name="Calhoun S."/>
            <person name="Haridas S."/>
            <person name="Kuo A."/>
            <person name="Mondo S."/>
            <person name="Pangilinan J."/>
            <person name="Riley R."/>
            <person name="LaButti K."/>
            <person name="Andreopoulos B."/>
            <person name="Lipzen A."/>
            <person name="Chen C."/>
            <person name="Yan M."/>
            <person name="Daum C."/>
            <person name="Ng V."/>
            <person name="Clum A."/>
            <person name="Steindorff A."/>
            <person name="Ohm R.A."/>
            <person name="Martin F."/>
            <person name="Silar P."/>
            <person name="Natvig D.O."/>
            <person name="Lalanne C."/>
            <person name="Gautier V."/>
            <person name="Ament-Velasquez S.L."/>
            <person name="Kruys A."/>
            <person name="Hutchinson M.I."/>
            <person name="Powell A.J."/>
            <person name="Barry K."/>
            <person name="Miller A.N."/>
            <person name="Grigoriev I.V."/>
            <person name="Debuchy R."/>
            <person name="Gladieux P."/>
            <person name="Hiltunen Thoren M."/>
            <person name="Johannesson H."/>
        </authorList>
    </citation>
    <scope>NUCLEOTIDE SEQUENCE</scope>
    <source>
        <strain evidence="1">CBS 232.78</strain>
    </source>
</reference>
<organism evidence="1 2">
    <name type="scientific">Podospora didyma</name>
    <dbReference type="NCBI Taxonomy" id="330526"/>
    <lineage>
        <taxon>Eukaryota</taxon>
        <taxon>Fungi</taxon>
        <taxon>Dikarya</taxon>
        <taxon>Ascomycota</taxon>
        <taxon>Pezizomycotina</taxon>
        <taxon>Sordariomycetes</taxon>
        <taxon>Sordariomycetidae</taxon>
        <taxon>Sordariales</taxon>
        <taxon>Podosporaceae</taxon>
        <taxon>Podospora</taxon>
    </lineage>
</organism>
<dbReference type="EMBL" id="JAULSW010000004">
    <property type="protein sequence ID" value="KAK3385793.1"/>
    <property type="molecule type" value="Genomic_DNA"/>
</dbReference>
<evidence type="ECO:0000313" key="2">
    <source>
        <dbReference type="Proteomes" id="UP001285441"/>
    </source>
</evidence>
<evidence type="ECO:0000313" key="1">
    <source>
        <dbReference type="EMBL" id="KAK3385793.1"/>
    </source>
</evidence>
<gene>
    <name evidence="1" type="ORF">B0H63DRAFT_560313</name>
</gene>
<keyword evidence="2" id="KW-1185">Reference proteome</keyword>
<comment type="caution">
    <text evidence="1">The sequence shown here is derived from an EMBL/GenBank/DDBJ whole genome shotgun (WGS) entry which is preliminary data.</text>
</comment>